<organism evidence="1">
    <name type="scientific">marine metagenome</name>
    <dbReference type="NCBI Taxonomy" id="408172"/>
    <lineage>
        <taxon>unclassified sequences</taxon>
        <taxon>metagenomes</taxon>
        <taxon>ecological metagenomes</taxon>
    </lineage>
</organism>
<accession>A0A382U2J4</accession>
<evidence type="ECO:0000313" key="1">
    <source>
        <dbReference type="EMBL" id="SVD28536.1"/>
    </source>
</evidence>
<dbReference type="AlphaFoldDB" id="A0A382U2J4"/>
<protein>
    <submittedName>
        <fullName evidence="1">Uncharacterized protein</fullName>
    </submittedName>
</protein>
<feature type="non-terminal residue" evidence="1">
    <location>
        <position position="51"/>
    </location>
</feature>
<sequence length="51" mass="5711">MAPLNCNASLGFYYQSVKPNPNKYLANSLFLVMIPAANLKLAYPFREGLFV</sequence>
<proteinExistence type="predicted"/>
<name>A0A382U2J4_9ZZZZ</name>
<dbReference type="EMBL" id="UINC01141036">
    <property type="protein sequence ID" value="SVD28536.1"/>
    <property type="molecule type" value="Genomic_DNA"/>
</dbReference>
<reference evidence="1" key="1">
    <citation type="submission" date="2018-05" db="EMBL/GenBank/DDBJ databases">
        <authorList>
            <person name="Lanie J.A."/>
            <person name="Ng W.-L."/>
            <person name="Kazmierczak K.M."/>
            <person name="Andrzejewski T.M."/>
            <person name="Davidsen T.M."/>
            <person name="Wayne K.J."/>
            <person name="Tettelin H."/>
            <person name="Glass J.I."/>
            <person name="Rusch D."/>
            <person name="Podicherti R."/>
            <person name="Tsui H.-C.T."/>
            <person name="Winkler M.E."/>
        </authorList>
    </citation>
    <scope>NUCLEOTIDE SEQUENCE</scope>
</reference>
<gene>
    <name evidence="1" type="ORF">METZ01_LOCUS381390</name>
</gene>